<evidence type="ECO:0000313" key="16">
    <source>
        <dbReference type="EMBL" id="MBK0330519.1"/>
    </source>
</evidence>
<comment type="caution">
    <text evidence="16">The sequence shown here is derived from an EMBL/GenBank/DDBJ whole genome shotgun (WGS) entry which is preliminary data.</text>
</comment>
<gene>
    <name evidence="10" type="primary">murF</name>
    <name evidence="16" type="ORF">I8D64_03800</name>
</gene>
<dbReference type="HAMAP" id="MF_02019">
    <property type="entry name" value="MurF"/>
    <property type="match status" value="1"/>
</dbReference>
<dbReference type="Pfam" id="PF01225">
    <property type="entry name" value="Mur_ligase"/>
    <property type="match status" value="1"/>
</dbReference>
<protein>
    <recommendedName>
        <fullName evidence="10 11">UDP-N-acetylmuramoyl-tripeptide--D-alanyl-D-alanine ligase</fullName>
        <ecNumber evidence="10 11">6.3.2.10</ecNumber>
    </recommendedName>
    <alternativeName>
        <fullName evidence="10">D-alanyl-D-alanine-adding enzyme</fullName>
    </alternativeName>
</protein>
<evidence type="ECO:0000256" key="4">
    <source>
        <dbReference type="ARBA" id="ARBA00022741"/>
    </source>
</evidence>
<dbReference type="NCBIfam" id="TIGR01143">
    <property type="entry name" value="murF"/>
    <property type="match status" value="1"/>
</dbReference>
<keyword evidence="6 10" id="KW-0133">Cell shape</keyword>
<dbReference type="EMBL" id="JAEDAJ010000001">
    <property type="protein sequence ID" value="MBK0330519.1"/>
    <property type="molecule type" value="Genomic_DNA"/>
</dbReference>
<accession>A0ABS1B793</accession>
<keyword evidence="17" id="KW-1185">Reference proteome</keyword>
<evidence type="ECO:0000256" key="2">
    <source>
        <dbReference type="ARBA" id="ARBA00022598"/>
    </source>
</evidence>
<dbReference type="EC" id="6.3.2.10" evidence="10 11"/>
<evidence type="ECO:0000256" key="9">
    <source>
        <dbReference type="ARBA" id="ARBA00023316"/>
    </source>
</evidence>
<keyword evidence="5 10" id="KW-0067">ATP-binding</keyword>
<organism evidence="16 17">
    <name type="scientific">Brachybacterium halotolerans</name>
    <dbReference type="NCBI Taxonomy" id="2795215"/>
    <lineage>
        <taxon>Bacteria</taxon>
        <taxon>Bacillati</taxon>
        <taxon>Actinomycetota</taxon>
        <taxon>Actinomycetes</taxon>
        <taxon>Micrococcales</taxon>
        <taxon>Dermabacteraceae</taxon>
        <taxon>Brachybacterium</taxon>
    </lineage>
</organism>
<comment type="function">
    <text evidence="10 11">Involved in cell wall formation. Catalyzes the final step in the synthesis of UDP-N-acetylmuramoyl-pentapeptide, the precursor of murein.</text>
</comment>
<comment type="similarity">
    <text evidence="10">Belongs to the MurCDEF family. MurF subfamily.</text>
</comment>
<dbReference type="InterPro" id="IPR005863">
    <property type="entry name" value="UDP-N-AcMur_synth"/>
</dbReference>
<dbReference type="InterPro" id="IPR013221">
    <property type="entry name" value="Mur_ligase_cen"/>
</dbReference>
<evidence type="ECO:0000256" key="11">
    <source>
        <dbReference type="RuleBase" id="RU004136"/>
    </source>
</evidence>
<evidence type="ECO:0000256" key="10">
    <source>
        <dbReference type="HAMAP-Rule" id="MF_02019"/>
    </source>
</evidence>
<evidence type="ECO:0000313" key="17">
    <source>
        <dbReference type="Proteomes" id="UP000612352"/>
    </source>
</evidence>
<comment type="subcellular location">
    <subcellularLocation>
        <location evidence="10 11">Cytoplasm</location>
    </subcellularLocation>
</comment>
<name>A0ABS1B793_9MICO</name>
<evidence type="ECO:0000256" key="5">
    <source>
        <dbReference type="ARBA" id="ARBA00022840"/>
    </source>
</evidence>
<dbReference type="Gene3D" id="3.40.1190.10">
    <property type="entry name" value="Mur-like, catalytic domain"/>
    <property type="match status" value="1"/>
</dbReference>
<keyword evidence="2 10" id="KW-0436">Ligase</keyword>
<evidence type="ECO:0000256" key="8">
    <source>
        <dbReference type="ARBA" id="ARBA00023306"/>
    </source>
</evidence>
<dbReference type="InterPro" id="IPR036565">
    <property type="entry name" value="Mur-like_cat_sf"/>
</dbReference>
<dbReference type="InterPro" id="IPR051046">
    <property type="entry name" value="MurCDEF_CellWall_CoF430Synth"/>
</dbReference>
<keyword evidence="3 10" id="KW-0132">Cell division</keyword>
<feature type="domain" description="Mur ligase C-terminal" evidence="14">
    <location>
        <begin position="334"/>
        <end position="460"/>
    </location>
</feature>
<sequence>MLAITAQEIAELTGGELIGGATGTEQVTGEARIDSRAVRGGDLFAAFHGENVDGHRFVGSARDAGAALALVTDAVDVPAVRVADVVTALSDLARAQLASARARREDLRVVALTGSAGKTGTKDLLGALLRELGPTVAPSGSPNNELGLPLTVLSLTEDTRFLVLEMGARGIGHIAHLTAIAPPDVSLVLNVGSAHLGEFGSVEAIAQAKGEIVEALQPTGRAILNADDARVARMASRTSAPVTTWGMASGDVRVQDLRLDEQARARLTLAVPEGLTRLDGSAIPEDTREITLDLLGEHQALNAVAAATAALVLGMDLEDVARLLPRLHLSSGQRMEAVHAAGDVLILNDAYNANPDSMRQALKTLAHLGRTRRTIAVLGEMLELGEDSLRLHDEVGRLAVRLNISQLIAVGPGARLIHRGACLEGSFGDESEEVPDLDVALERLVEIVEPGDVILLKSSRDAGLRTLAEPLRDALDARERGGGDPAAAPSDGSAGAHARAADGMADSQDTTPDPATTGPAPTTDDHEPGDAGGARA</sequence>
<proteinExistence type="inferred from homology"/>
<dbReference type="Gene3D" id="3.40.1390.10">
    <property type="entry name" value="MurE/MurF, N-terminal domain"/>
    <property type="match status" value="1"/>
</dbReference>
<comment type="pathway">
    <text evidence="10 11">Cell wall biogenesis; peptidoglycan biosynthesis.</text>
</comment>
<dbReference type="Pfam" id="PF02875">
    <property type="entry name" value="Mur_ligase_C"/>
    <property type="match status" value="1"/>
</dbReference>
<dbReference type="InterPro" id="IPR036615">
    <property type="entry name" value="Mur_ligase_C_dom_sf"/>
</dbReference>
<dbReference type="SUPFAM" id="SSF53623">
    <property type="entry name" value="MurD-like peptide ligases, catalytic domain"/>
    <property type="match status" value="1"/>
</dbReference>
<evidence type="ECO:0000256" key="12">
    <source>
        <dbReference type="SAM" id="MobiDB-lite"/>
    </source>
</evidence>
<evidence type="ECO:0000256" key="7">
    <source>
        <dbReference type="ARBA" id="ARBA00022984"/>
    </source>
</evidence>
<feature type="domain" description="Mur ligase N-terminal catalytic" evidence="13">
    <location>
        <begin position="32"/>
        <end position="86"/>
    </location>
</feature>
<dbReference type="SUPFAM" id="SSF53244">
    <property type="entry name" value="MurD-like peptide ligases, peptide-binding domain"/>
    <property type="match status" value="1"/>
</dbReference>
<keyword evidence="1 10" id="KW-0963">Cytoplasm</keyword>
<reference evidence="16 17" key="1">
    <citation type="submission" date="2020-12" db="EMBL/GenBank/DDBJ databases">
        <title>Brachybacterium sp. MASK1Z-5, whole genome shotgun sequence.</title>
        <authorList>
            <person name="Tuo L."/>
        </authorList>
    </citation>
    <scope>NUCLEOTIDE SEQUENCE [LARGE SCALE GENOMIC DNA]</scope>
    <source>
        <strain evidence="16 17">MASK1Z-5</strain>
    </source>
</reference>
<evidence type="ECO:0000259" key="15">
    <source>
        <dbReference type="Pfam" id="PF08245"/>
    </source>
</evidence>
<keyword evidence="7 10" id="KW-0573">Peptidoglycan synthesis</keyword>
<dbReference type="GO" id="GO:0016874">
    <property type="term" value="F:ligase activity"/>
    <property type="evidence" value="ECO:0007669"/>
    <property type="project" value="UniProtKB-KW"/>
</dbReference>
<evidence type="ECO:0000259" key="13">
    <source>
        <dbReference type="Pfam" id="PF01225"/>
    </source>
</evidence>
<evidence type="ECO:0000256" key="3">
    <source>
        <dbReference type="ARBA" id="ARBA00022618"/>
    </source>
</evidence>
<dbReference type="Gene3D" id="3.90.190.20">
    <property type="entry name" value="Mur ligase, C-terminal domain"/>
    <property type="match status" value="1"/>
</dbReference>
<dbReference type="InterPro" id="IPR035911">
    <property type="entry name" value="MurE/MurF_N"/>
</dbReference>
<feature type="compositionally biased region" description="Low complexity" evidence="12">
    <location>
        <begin position="485"/>
        <end position="522"/>
    </location>
</feature>
<comment type="catalytic activity">
    <reaction evidence="10 11">
        <text>D-alanyl-D-alanine + UDP-N-acetyl-alpha-D-muramoyl-L-alanyl-gamma-D-glutamyl-meso-2,6-diaminopimelate + ATP = UDP-N-acetyl-alpha-D-muramoyl-L-alanyl-gamma-D-glutamyl-meso-2,6-diaminopimeloyl-D-alanyl-D-alanine + ADP + phosphate + H(+)</text>
        <dbReference type="Rhea" id="RHEA:28374"/>
        <dbReference type="ChEBI" id="CHEBI:15378"/>
        <dbReference type="ChEBI" id="CHEBI:30616"/>
        <dbReference type="ChEBI" id="CHEBI:43474"/>
        <dbReference type="ChEBI" id="CHEBI:57822"/>
        <dbReference type="ChEBI" id="CHEBI:61386"/>
        <dbReference type="ChEBI" id="CHEBI:83905"/>
        <dbReference type="ChEBI" id="CHEBI:456216"/>
        <dbReference type="EC" id="6.3.2.10"/>
    </reaction>
</comment>
<keyword evidence="4 10" id="KW-0547">Nucleotide-binding</keyword>
<keyword evidence="9 10" id="KW-0961">Cell wall biogenesis/degradation</keyword>
<dbReference type="SUPFAM" id="SSF63418">
    <property type="entry name" value="MurE/MurF N-terminal domain"/>
    <property type="match status" value="1"/>
</dbReference>
<dbReference type="RefSeq" id="WP_200501123.1">
    <property type="nucleotide sequence ID" value="NZ_JAEDAJ010000001.1"/>
</dbReference>
<comment type="caution">
    <text evidence="10">Lacks conserved residue(s) required for the propagation of feature annotation.</text>
</comment>
<dbReference type="InterPro" id="IPR000713">
    <property type="entry name" value="Mur_ligase_N"/>
</dbReference>
<evidence type="ECO:0000256" key="6">
    <source>
        <dbReference type="ARBA" id="ARBA00022960"/>
    </source>
</evidence>
<evidence type="ECO:0000259" key="14">
    <source>
        <dbReference type="Pfam" id="PF02875"/>
    </source>
</evidence>
<dbReference type="Pfam" id="PF08245">
    <property type="entry name" value="Mur_ligase_M"/>
    <property type="match status" value="1"/>
</dbReference>
<dbReference type="PANTHER" id="PTHR43024:SF1">
    <property type="entry name" value="UDP-N-ACETYLMURAMOYL-TRIPEPTIDE--D-ALANYL-D-ALANINE LIGASE"/>
    <property type="match status" value="1"/>
</dbReference>
<dbReference type="PANTHER" id="PTHR43024">
    <property type="entry name" value="UDP-N-ACETYLMURAMOYL-TRIPEPTIDE--D-ALANYL-D-ALANINE LIGASE"/>
    <property type="match status" value="1"/>
</dbReference>
<dbReference type="InterPro" id="IPR004101">
    <property type="entry name" value="Mur_ligase_C"/>
</dbReference>
<dbReference type="Proteomes" id="UP000612352">
    <property type="component" value="Unassembled WGS sequence"/>
</dbReference>
<feature type="region of interest" description="Disordered" evidence="12">
    <location>
        <begin position="477"/>
        <end position="536"/>
    </location>
</feature>
<evidence type="ECO:0000256" key="1">
    <source>
        <dbReference type="ARBA" id="ARBA00022490"/>
    </source>
</evidence>
<feature type="domain" description="Mur ligase central" evidence="15">
    <location>
        <begin position="113"/>
        <end position="310"/>
    </location>
</feature>
<keyword evidence="8 10" id="KW-0131">Cell cycle</keyword>